<dbReference type="GO" id="GO:0003995">
    <property type="term" value="F:acyl-CoA dehydrogenase activity"/>
    <property type="evidence" value="ECO:0007669"/>
    <property type="project" value="TreeGrafter"/>
</dbReference>
<comment type="similarity">
    <text evidence="2">Belongs to the acyl-CoA dehydrogenase family.</text>
</comment>
<evidence type="ECO:0000256" key="2">
    <source>
        <dbReference type="ARBA" id="ARBA00009347"/>
    </source>
</evidence>
<dbReference type="Gene3D" id="1.20.140.10">
    <property type="entry name" value="Butyryl-CoA Dehydrogenase, subunit A, domain 3"/>
    <property type="match status" value="1"/>
</dbReference>
<dbReference type="EMBL" id="JNVD01000025">
    <property type="protein sequence ID" value="KOC19622.1"/>
    <property type="molecule type" value="Genomic_DNA"/>
</dbReference>
<comment type="cofactor">
    <cofactor evidence="1">
        <name>FAD</name>
        <dbReference type="ChEBI" id="CHEBI:57692"/>
    </cofactor>
</comment>
<dbReference type="GO" id="GO:0050660">
    <property type="term" value="F:flavin adenine dinucleotide binding"/>
    <property type="evidence" value="ECO:0007669"/>
    <property type="project" value="InterPro"/>
</dbReference>
<evidence type="ECO:0000259" key="7">
    <source>
        <dbReference type="Pfam" id="PF02771"/>
    </source>
</evidence>
<dbReference type="SUPFAM" id="SSF56645">
    <property type="entry name" value="Acyl-CoA dehydrogenase NM domain-like"/>
    <property type="match status" value="1"/>
</dbReference>
<comment type="caution">
    <text evidence="8">The sequence shown here is derived from an EMBL/GenBank/DDBJ whole genome shotgun (WGS) entry which is preliminary data.</text>
</comment>
<dbReference type="InterPro" id="IPR009075">
    <property type="entry name" value="AcylCo_DH/oxidase_C"/>
</dbReference>
<dbReference type="PANTHER" id="PTHR43884:SF20">
    <property type="entry name" value="ACYL-COA DEHYDROGENASE FADE28"/>
    <property type="match status" value="1"/>
</dbReference>
<feature type="domain" description="Acyl-CoA dehydrogenase/oxidase C-terminal" evidence="6">
    <location>
        <begin position="205"/>
        <end position="321"/>
    </location>
</feature>
<dbReference type="SUPFAM" id="SSF47203">
    <property type="entry name" value="Acyl-CoA dehydrogenase C-terminal domain-like"/>
    <property type="match status" value="1"/>
</dbReference>
<evidence type="ECO:0000259" key="6">
    <source>
        <dbReference type="Pfam" id="PF00441"/>
    </source>
</evidence>
<evidence type="ECO:0000256" key="5">
    <source>
        <dbReference type="ARBA" id="ARBA00023002"/>
    </source>
</evidence>
<evidence type="ECO:0000256" key="1">
    <source>
        <dbReference type="ARBA" id="ARBA00001974"/>
    </source>
</evidence>
<keyword evidence="4" id="KW-0274">FAD</keyword>
<dbReference type="Proteomes" id="UP000037442">
    <property type="component" value="Unassembled WGS sequence"/>
</dbReference>
<dbReference type="PANTHER" id="PTHR43884">
    <property type="entry name" value="ACYL-COA DEHYDROGENASE"/>
    <property type="match status" value="1"/>
</dbReference>
<proteinExistence type="inferred from homology"/>
<keyword evidence="5" id="KW-0560">Oxidoreductase</keyword>
<dbReference type="PATRIC" id="fig|285.49.peg.3407"/>
<dbReference type="Pfam" id="PF00441">
    <property type="entry name" value="Acyl-CoA_dh_1"/>
    <property type="match status" value="1"/>
</dbReference>
<sequence>MDFALNAEQQMLHESATRFFADHHPPARARQALSWSDAAQQQLWRDMAEMGWMSLLSSEEQGGLGLGLTEAHLIAEAAGTQLLNLPWASSAVLLPLWLRAAPDDAPALRELARSAAAGERAVHCVSARDRIWDHAGQCTDLVVVRGLEDEGQPLEWSVLPWAPADVQAGLDPTLTQAAAVVPSTACWQALAVPAGARAHARAAWRLMQCAELIGLAQAALALGSGHAVERVQFGKPIGSYQAIKHQLANAWMAVDNARLAALYAGAALDGHLPDARFACAAAEYTAIEGALQATRTVIQVCGGMGFTWEHDAHLYLKRAQHQAARLGGASRALTRVEELVLA</sequence>
<dbReference type="InterPro" id="IPR009100">
    <property type="entry name" value="AcylCoA_DH/oxidase_NM_dom_sf"/>
</dbReference>
<protein>
    <submittedName>
        <fullName evidence="8">Acyl-CoA dehydrogenase</fullName>
    </submittedName>
</protein>
<dbReference type="InterPro" id="IPR037069">
    <property type="entry name" value="AcylCoA_DH/ox_N_sf"/>
</dbReference>
<keyword evidence="3" id="KW-0285">Flavoprotein</keyword>
<evidence type="ECO:0000313" key="9">
    <source>
        <dbReference type="Proteomes" id="UP000037442"/>
    </source>
</evidence>
<feature type="domain" description="Acyl-CoA dehydrogenase/oxidase N-terminal" evidence="7">
    <location>
        <begin position="7"/>
        <end position="80"/>
    </location>
</feature>
<dbReference type="InterPro" id="IPR036250">
    <property type="entry name" value="AcylCo_DH-like_C"/>
</dbReference>
<reference evidence="9" key="1">
    <citation type="submission" date="2014-06" db="EMBL/GenBank/DDBJ databases">
        <title>Draft genome sequence of C. testosteroni WDL7.</title>
        <authorList>
            <person name="Wu Y."/>
            <person name="Seshan H."/>
            <person name="Arumugam K."/>
        </authorList>
    </citation>
    <scope>NUCLEOTIDE SEQUENCE [LARGE SCALE GENOMIC DNA]</scope>
    <source>
        <strain evidence="9">WDL7</strain>
    </source>
</reference>
<evidence type="ECO:0000256" key="4">
    <source>
        <dbReference type="ARBA" id="ARBA00022827"/>
    </source>
</evidence>
<name>A0A0L7MCK9_COMTE</name>
<dbReference type="InterPro" id="IPR013786">
    <property type="entry name" value="AcylCoA_DH/ox_N"/>
</dbReference>
<dbReference type="Gene3D" id="1.10.540.10">
    <property type="entry name" value="Acyl-CoA dehydrogenase/oxidase, N-terminal domain"/>
    <property type="match status" value="1"/>
</dbReference>
<dbReference type="AlphaFoldDB" id="A0A0L7MCK9"/>
<gene>
    <name evidence="8" type="ORF">GL58_16465</name>
</gene>
<evidence type="ECO:0000313" key="8">
    <source>
        <dbReference type="EMBL" id="KOC19622.1"/>
    </source>
</evidence>
<organism evidence="8 9">
    <name type="scientific">Comamonas testosteroni</name>
    <name type="common">Pseudomonas testosteroni</name>
    <dbReference type="NCBI Taxonomy" id="285"/>
    <lineage>
        <taxon>Bacteria</taxon>
        <taxon>Pseudomonadati</taxon>
        <taxon>Pseudomonadota</taxon>
        <taxon>Betaproteobacteria</taxon>
        <taxon>Burkholderiales</taxon>
        <taxon>Comamonadaceae</taxon>
        <taxon>Comamonas</taxon>
    </lineage>
</organism>
<dbReference type="RefSeq" id="WP_053284174.1">
    <property type="nucleotide sequence ID" value="NZ_JNVD01000025.1"/>
</dbReference>
<dbReference type="Pfam" id="PF02771">
    <property type="entry name" value="Acyl-CoA_dh_N"/>
    <property type="match status" value="1"/>
</dbReference>
<evidence type="ECO:0000256" key="3">
    <source>
        <dbReference type="ARBA" id="ARBA00022630"/>
    </source>
</evidence>
<accession>A0A0L7MCK9</accession>